<feature type="domain" description="F-box" evidence="1">
    <location>
        <begin position="2"/>
        <end position="52"/>
    </location>
</feature>
<proteinExistence type="predicted"/>
<evidence type="ECO:0000313" key="2">
    <source>
        <dbReference type="EMBL" id="EGU84428.1"/>
    </source>
</evidence>
<dbReference type="EMBL" id="AFQF01001602">
    <property type="protein sequence ID" value="EGU84428.1"/>
    <property type="molecule type" value="Genomic_DNA"/>
</dbReference>
<evidence type="ECO:0000259" key="1">
    <source>
        <dbReference type="PROSITE" id="PS50181"/>
    </source>
</evidence>
<name>F9FF78_FUSOF</name>
<organism evidence="2">
    <name type="scientific">Fusarium oxysporum (strain Fo5176)</name>
    <name type="common">Fusarium vascular wilt</name>
    <dbReference type="NCBI Taxonomy" id="660025"/>
    <lineage>
        <taxon>Eukaryota</taxon>
        <taxon>Fungi</taxon>
        <taxon>Dikarya</taxon>
        <taxon>Ascomycota</taxon>
        <taxon>Pezizomycotina</taxon>
        <taxon>Sordariomycetes</taxon>
        <taxon>Hypocreomycetidae</taxon>
        <taxon>Hypocreales</taxon>
        <taxon>Nectriaceae</taxon>
        <taxon>Fusarium</taxon>
        <taxon>Fusarium oxysporum species complex</taxon>
    </lineage>
</organism>
<protein>
    <recommendedName>
        <fullName evidence="1">F-box domain-containing protein</fullName>
    </recommendedName>
</protein>
<dbReference type="InterPro" id="IPR001810">
    <property type="entry name" value="F-box_dom"/>
</dbReference>
<sequence>MPSTLDILPTEIMFMVLSLLPPHDLLNFRKVAHKEYFSKRVDDMMTPYLKTLFLLFEQRSLANLLYILEVLSLSSRVQKLNSFEHFNCASRSIAHPKLLKTIQRALGSLEKCKRLSITDKELPQGLCSPEQPFVANQLDHLVLNCNASVQAFSTILSVILHNRAPLKLEALTLDVGCCIDGDYQDGVSTRMLPSLRVPLRTVRHLSIKVDLQSFRGVQVDTFLEDFPNLEKLELEIIGETALDKPLSLFPSTCLTFACLKELKLAWFSCHGSHLYQFLTRHSKTLENVHFDFTCLWGGLTWIDIIGALGRCQVSRQWCGLKSNALNDTLSG</sequence>
<dbReference type="Pfam" id="PF00646">
    <property type="entry name" value="F-box"/>
    <property type="match status" value="1"/>
</dbReference>
<accession>F9FF78</accession>
<comment type="caution">
    <text evidence="2">The sequence shown here is derived from an EMBL/GenBank/DDBJ whole genome shotgun (WGS) entry which is preliminary data.</text>
</comment>
<reference evidence="2" key="1">
    <citation type="journal article" date="2012" name="Mol. Plant Microbe Interact.">
        <title>A highly conserved effector in Fusarium oxysporum is required for full virulence on Arabidopsis.</title>
        <authorList>
            <person name="Thatcher L.F."/>
            <person name="Gardiner D.M."/>
            <person name="Kazan K."/>
            <person name="Manners J."/>
        </authorList>
    </citation>
    <scope>NUCLEOTIDE SEQUENCE [LARGE SCALE GENOMIC DNA]</scope>
    <source>
        <strain evidence="2">Fo5176</strain>
    </source>
</reference>
<gene>
    <name evidence="2" type="ORF">FOXB_05057</name>
</gene>
<dbReference type="SUPFAM" id="SSF81383">
    <property type="entry name" value="F-box domain"/>
    <property type="match status" value="1"/>
</dbReference>
<dbReference type="PROSITE" id="PS50181">
    <property type="entry name" value="FBOX"/>
    <property type="match status" value="1"/>
</dbReference>
<dbReference type="InterPro" id="IPR036047">
    <property type="entry name" value="F-box-like_dom_sf"/>
</dbReference>
<dbReference type="AlphaFoldDB" id="F9FF78"/>